<dbReference type="InterPro" id="IPR000831">
    <property type="entry name" value="Trp_repress"/>
</dbReference>
<dbReference type="EMBL" id="DVOL01000029">
    <property type="protein sequence ID" value="HIV10487.1"/>
    <property type="molecule type" value="Genomic_DNA"/>
</dbReference>
<dbReference type="SUPFAM" id="SSF48295">
    <property type="entry name" value="TrpR-like"/>
    <property type="match status" value="1"/>
</dbReference>
<gene>
    <name evidence="2" type="ORF">IAD28_02180</name>
</gene>
<sequence>MQDNNKLNSINSPEAPDTDGGENYHHLLRLFDKSTEALIQAFLSLDNKEECLRFLTDLCTVKEIKDMSMRLEVAGLLHKGMFYSDIASKTGASTATISRVSRALNYGEGGYISVIKKLKEVNNADS</sequence>
<protein>
    <submittedName>
        <fullName evidence="2">TrpR-like protein YerC/YecD</fullName>
    </submittedName>
</protein>
<dbReference type="InterPro" id="IPR038116">
    <property type="entry name" value="TrpR-like_sf"/>
</dbReference>
<dbReference type="Gene3D" id="1.10.1270.10">
    <property type="entry name" value="TrpR-like"/>
    <property type="match status" value="1"/>
</dbReference>
<dbReference type="InterPro" id="IPR013368">
    <property type="entry name" value="YecD_YerC"/>
</dbReference>
<evidence type="ECO:0000313" key="2">
    <source>
        <dbReference type="EMBL" id="HIV10487.1"/>
    </source>
</evidence>
<dbReference type="AlphaFoldDB" id="A0A9D1NPM9"/>
<evidence type="ECO:0000313" key="3">
    <source>
        <dbReference type="Proteomes" id="UP000823960"/>
    </source>
</evidence>
<comment type="caution">
    <text evidence="2">The sequence shown here is derived from an EMBL/GenBank/DDBJ whole genome shotgun (WGS) entry which is preliminary data.</text>
</comment>
<reference evidence="2" key="2">
    <citation type="journal article" date="2021" name="PeerJ">
        <title>Extensive microbial diversity within the chicken gut microbiome revealed by metagenomics and culture.</title>
        <authorList>
            <person name="Gilroy R."/>
            <person name="Ravi A."/>
            <person name="Getino M."/>
            <person name="Pursley I."/>
            <person name="Horton D.L."/>
            <person name="Alikhan N.F."/>
            <person name="Baker D."/>
            <person name="Gharbi K."/>
            <person name="Hall N."/>
            <person name="Watson M."/>
            <person name="Adriaenssens E.M."/>
            <person name="Foster-Nyarko E."/>
            <person name="Jarju S."/>
            <person name="Secka A."/>
            <person name="Antonio M."/>
            <person name="Oren A."/>
            <person name="Chaudhuri R.R."/>
            <person name="La Ragione R."/>
            <person name="Hildebrand F."/>
            <person name="Pallen M.J."/>
        </authorList>
    </citation>
    <scope>NUCLEOTIDE SEQUENCE</scope>
    <source>
        <strain evidence="2">1370</strain>
    </source>
</reference>
<dbReference type="PANTHER" id="PTHR40080:SF1">
    <property type="entry name" value="TRPR-LIKE PROTEIN YERC_YECD"/>
    <property type="match status" value="1"/>
</dbReference>
<dbReference type="InterPro" id="IPR010921">
    <property type="entry name" value="Trp_repressor/repl_initiator"/>
</dbReference>
<dbReference type="Pfam" id="PF01371">
    <property type="entry name" value="Trp_repressor"/>
    <property type="match status" value="1"/>
</dbReference>
<organism evidence="2 3">
    <name type="scientific">Candidatus Faeciplasma avium</name>
    <dbReference type="NCBI Taxonomy" id="2840798"/>
    <lineage>
        <taxon>Bacteria</taxon>
        <taxon>Bacillati</taxon>
        <taxon>Bacillota</taxon>
        <taxon>Clostridia</taxon>
        <taxon>Eubacteriales</taxon>
        <taxon>Oscillospiraceae</taxon>
        <taxon>Oscillospiraceae incertae sedis</taxon>
        <taxon>Candidatus Faeciplasma</taxon>
    </lineage>
</organism>
<feature type="compositionally biased region" description="Polar residues" evidence="1">
    <location>
        <begin position="1"/>
        <end position="12"/>
    </location>
</feature>
<dbReference type="Proteomes" id="UP000823960">
    <property type="component" value="Unassembled WGS sequence"/>
</dbReference>
<dbReference type="NCBIfam" id="TIGR02531">
    <property type="entry name" value="yecD_yerC"/>
    <property type="match status" value="1"/>
</dbReference>
<dbReference type="PANTHER" id="PTHR40080">
    <property type="entry name" value="LMO1763 PROTEIN"/>
    <property type="match status" value="1"/>
</dbReference>
<reference evidence="2" key="1">
    <citation type="submission" date="2020-10" db="EMBL/GenBank/DDBJ databases">
        <authorList>
            <person name="Gilroy R."/>
        </authorList>
    </citation>
    <scope>NUCLEOTIDE SEQUENCE</scope>
    <source>
        <strain evidence="2">1370</strain>
    </source>
</reference>
<proteinExistence type="predicted"/>
<feature type="region of interest" description="Disordered" evidence="1">
    <location>
        <begin position="1"/>
        <end position="20"/>
    </location>
</feature>
<evidence type="ECO:0000256" key="1">
    <source>
        <dbReference type="SAM" id="MobiDB-lite"/>
    </source>
</evidence>
<dbReference type="GO" id="GO:0043565">
    <property type="term" value="F:sequence-specific DNA binding"/>
    <property type="evidence" value="ECO:0007669"/>
    <property type="project" value="InterPro"/>
</dbReference>
<dbReference type="GO" id="GO:0003700">
    <property type="term" value="F:DNA-binding transcription factor activity"/>
    <property type="evidence" value="ECO:0007669"/>
    <property type="project" value="InterPro"/>
</dbReference>
<accession>A0A9D1NPM9</accession>
<name>A0A9D1NPM9_9FIRM</name>